<protein>
    <submittedName>
        <fullName evidence="9">Ligase</fullName>
    </submittedName>
</protein>
<dbReference type="GO" id="GO:0006281">
    <property type="term" value="P:DNA repair"/>
    <property type="evidence" value="ECO:0007669"/>
    <property type="project" value="UniProtKB-KW"/>
</dbReference>
<comment type="cofactor">
    <cofactor evidence="1">
        <name>a divalent metal cation</name>
        <dbReference type="ChEBI" id="CHEBI:60240"/>
    </cofactor>
</comment>
<keyword evidence="4" id="KW-0227">DNA damage</keyword>
<comment type="catalytic activity">
    <reaction evidence="6">
        <text>ATP + (deoxyribonucleotide)n-3'-hydroxyl + 5'-phospho-(deoxyribonucleotide)m = (deoxyribonucleotide)n+m + AMP + diphosphate.</text>
        <dbReference type="EC" id="6.5.1.1"/>
    </reaction>
</comment>
<evidence type="ECO:0000256" key="1">
    <source>
        <dbReference type="ARBA" id="ARBA00001968"/>
    </source>
</evidence>
<dbReference type="GO" id="GO:0006310">
    <property type="term" value="P:DNA recombination"/>
    <property type="evidence" value="ECO:0007669"/>
    <property type="project" value="InterPro"/>
</dbReference>
<dbReference type="GO" id="GO:0005524">
    <property type="term" value="F:ATP binding"/>
    <property type="evidence" value="ECO:0007669"/>
    <property type="project" value="InterPro"/>
</dbReference>
<evidence type="ECO:0000256" key="6">
    <source>
        <dbReference type="ARBA" id="ARBA00034003"/>
    </source>
</evidence>
<feature type="domain" description="DNA ligase OB-like" evidence="8">
    <location>
        <begin position="374"/>
        <end position="448"/>
    </location>
</feature>
<dbReference type="SUPFAM" id="SSF50249">
    <property type="entry name" value="Nucleic acid-binding proteins"/>
    <property type="match status" value="1"/>
</dbReference>
<dbReference type="GO" id="GO:0003910">
    <property type="term" value="F:DNA ligase (ATP) activity"/>
    <property type="evidence" value="ECO:0007669"/>
    <property type="project" value="UniProtKB-EC"/>
</dbReference>
<dbReference type="Pfam" id="PF01068">
    <property type="entry name" value="DNA_ligase_A_M"/>
    <property type="match status" value="1"/>
</dbReference>
<name>A0A9X6SAN1_9LACO</name>
<reference evidence="9 10" key="1">
    <citation type="submission" date="2016-05" db="EMBL/GenBank/DDBJ databases">
        <authorList>
            <person name="Lee J.-Y."/>
            <person name="Kim E.B."/>
            <person name="Choi Y.-J."/>
        </authorList>
    </citation>
    <scope>NUCLEOTIDE SEQUENCE [LARGE SCALE GENOMIC DNA]</scope>
    <source>
        <strain evidence="9 10">KLA006</strain>
    </source>
</reference>
<dbReference type="EMBL" id="LXZO01000166">
    <property type="protein sequence ID" value="PAY42893.1"/>
    <property type="molecule type" value="Genomic_DNA"/>
</dbReference>
<organism evidence="9 10">
    <name type="scientific">Ligilactobacillus salivarius</name>
    <dbReference type="NCBI Taxonomy" id="1624"/>
    <lineage>
        <taxon>Bacteria</taxon>
        <taxon>Bacillati</taxon>
        <taxon>Bacillota</taxon>
        <taxon>Bacilli</taxon>
        <taxon>Lactobacillales</taxon>
        <taxon>Lactobacillaceae</taxon>
        <taxon>Ligilactobacillus</taxon>
    </lineage>
</organism>
<dbReference type="PANTHER" id="PTHR47810:SF1">
    <property type="entry name" value="DNA LIGASE B"/>
    <property type="match status" value="1"/>
</dbReference>
<gene>
    <name evidence="9" type="ORF">A8C52_11580</name>
</gene>
<keyword evidence="2 9" id="KW-0436">Ligase</keyword>
<dbReference type="InterPro" id="IPR029319">
    <property type="entry name" value="DNA_ligase_OB"/>
</dbReference>
<dbReference type="InterPro" id="IPR012310">
    <property type="entry name" value="DNA_ligase_ATP-dep_cent"/>
</dbReference>
<evidence type="ECO:0000259" key="8">
    <source>
        <dbReference type="Pfam" id="PF14743"/>
    </source>
</evidence>
<dbReference type="PANTHER" id="PTHR47810">
    <property type="entry name" value="DNA LIGASE"/>
    <property type="match status" value="1"/>
</dbReference>
<evidence type="ECO:0000313" key="10">
    <source>
        <dbReference type="Proteomes" id="UP000218139"/>
    </source>
</evidence>
<dbReference type="InterPro" id="IPR050326">
    <property type="entry name" value="NAD_dep_DNA_ligaseB"/>
</dbReference>
<evidence type="ECO:0000256" key="3">
    <source>
        <dbReference type="ARBA" id="ARBA00022705"/>
    </source>
</evidence>
<evidence type="ECO:0000256" key="2">
    <source>
        <dbReference type="ARBA" id="ARBA00022598"/>
    </source>
</evidence>
<dbReference type="RefSeq" id="WP_086201167.1">
    <property type="nucleotide sequence ID" value="NZ_LXYY01000022.1"/>
</dbReference>
<dbReference type="InterPro" id="IPR012340">
    <property type="entry name" value="NA-bd_OB-fold"/>
</dbReference>
<evidence type="ECO:0000256" key="5">
    <source>
        <dbReference type="ARBA" id="ARBA00023204"/>
    </source>
</evidence>
<dbReference type="Gene3D" id="2.40.50.140">
    <property type="entry name" value="Nucleic acid-binding proteins"/>
    <property type="match status" value="1"/>
</dbReference>
<sequence>MNSIIELKDIFKEIKVVSSKKAKEDIIKKYKDNELFTKTLKFVYDDFITTGISTKKINANIKDNEFMVLNTGFKYNYENLLDWVKEHNTGKLDTVYMLQTYINQFEDEETKQFLKDVFTKKLKVGITAKTINKVLGKGVIEEFGCQLAYPYHKYLNKLEGSEIIVTQKLDGHRSICIVKNGKATFYTRKGLVVNGLDIQQHEAEELVKHGFGGKDYVLDGELLAYNADGLETKDLFRLTTSILRSDSADKSSVLFNIFDCLPYEEFTTGISKDPFWKRKEDLSNAFYAIYPLKSVKSTEIEPLAQHLRIVENIYEDTYHPNVILSLQEEYVEPLGWEGLMINLSDGLYQTKRTSDILKVKEFFNADVLVKDVFEGTGELSGTLGGVIIDYKGNGVKVGSGFTLEERNTYWANPNKIIGKVVDVQYFEETNNQNDNNISLRFPTIKSIRLDKTPEDISYEA</sequence>
<comment type="caution">
    <text evidence="9">The sequence shown here is derived from an EMBL/GenBank/DDBJ whole genome shotgun (WGS) entry which is preliminary data.</text>
</comment>
<evidence type="ECO:0000259" key="7">
    <source>
        <dbReference type="Pfam" id="PF01068"/>
    </source>
</evidence>
<dbReference type="GO" id="GO:0006260">
    <property type="term" value="P:DNA replication"/>
    <property type="evidence" value="ECO:0007669"/>
    <property type="project" value="UniProtKB-KW"/>
</dbReference>
<dbReference type="Pfam" id="PF14743">
    <property type="entry name" value="DNA_ligase_OB_2"/>
    <property type="match status" value="1"/>
</dbReference>
<dbReference type="AlphaFoldDB" id="A0A9X6SAN1"/>
<dbReference type="SUPFAM" id="SSF56091">
    <property type="entry name" value="DNA ligase/mRNA capping enzyme, catalytic domain"/>
    <property type="match status" value="1"/>
</dbReference>
<keyword evidence="3" id="KW-0235">DNA replication</keyword>
<dbReference type="Proteomes" id="UP000218139">
    <property type="component" value="Unassembled WGS sequence"/>
</dbReference>
<feature type="domain" description="ATP-dependent DNA ligase family profile" evidence="7">
    <location>
        <begin position="150"/>
        <end position="360"/>
    </location>
</feature>
<keyword evidence="5" id="KW-0234">DNA repair</keyword>
<dbReference type="Gene3D" id="3.30.470.30">
    <property type="entry name" value="DNA ligase/mRNA capping enzyme"/>
    <property type="match status" value="1"/>
</dbReference>
<evidence type="ECO:0000256" key="4">
    <source>
        <dbReference type="ARBA" id="ARBA00022763"/>
    </source>
</evidence>
<accession>A0A9X6SAN1</accession>
<evidence type="ECO:0000313" key="9">
    <source>
        <dbReference type="EMBL" id="PAY42893.1"/>
    </source>
</evidence>
<proteinExistence type="predicted"/>
<dbReference type="CDD" id="cd08041">
    <property type="entry name" value="OBF_kDNA_ligase_like"/>
    <property type="match status" value="1"/>
</dbReference>